<dbReference type="InterPro" id="IPR019587">
    <property type="entry name" value="Polyketide_cyclase/dehydratase"/>
</dbReference>
<reference evidence="2" key="1">
    <citation type="submission" date="2017-01" db="EMBL/GenBank/DDBJ databases">
        <authorList>
            <person name="Varghese N."/>
            <person name="Submissions S."/>
        </authorList>
    </citation>
    <scope>NUCLEOTIDE SEQUENCE [LARGE SCALE GENOMIC DNA]</scope>
    <source>
        <strain evidence="2">ATCC 12950</strain>
    </source>
</reference>
<dbReference type="RefSeq" id="WP_076435865.1">
    <property type="nucleotide sequence ID" value="NZ_FTNI01000011.1"/>
</dbReference>
<dbReference type="Pfam" id="PF10604">
    <property type="entry name" value="Polyketide_cyc2"/>
    <property type="match status" value="1"/>
</dbReference>
<proteinExistence type="predicted"/>
<dbReference type="OrthoDB" id="6024794at2"/>
<protein>
    <submittedName>
        <fullName evidence="1">Polyketide cyclase / dehydrase and lipid transport</fullName>
    </submittedName>
</protein>
<dbReference type="PANTHER" id="PTHR39332:SF7">
    <property type="entry name" value="SRPBCC FAMILY PROTEIN"/>
    <property type="match status" value="1"/>
</dbReference>
<dbReference type="STRING" id="58117.SAMN05421833_111162"/>
<dbReference type="Gene3D" id="3.30.530.20">
    <property type="match status" value="1"/>
</dbReference>
<dbReference type="PANTHER" id="PTHR39332">
    <property type="entry name" value="BLL4707 PROTEIN"/>
    <property type="match status" value="1"/>
</dbReference>
<dbReference type="Proteomes" id="UP000186096">
    <property type="component" value="Unassembled WGS sequence"/>
</dbReference>
<dbReference type="CDD" id="cd07821">
    <property type="entry name" value="PYR_PYL_RCAR_like"/>
    <property type="match status" value="1"/>
</dbReference>
<name>A0A1N7CB51_9ACTN</name>
<dbReference type="SUPFAM" id="SSF55961">
    <property type="entry name" value="Bet v1-like"/>
    <property type="match status" value="1"/>
</dbReference>
<evidence type="ECO:0000313" key="1">
    <source>
        <dbReference type="EMBL" id="SIR60733.1"/>
    </source>
</evidence>
<dbReference type="AlphaFoldDB" id="A0A1N7CB51"/>
<dbReference type="InterPro" id="IPR023393">
    <property type="entry name" value="START-like_dom_sf"/>
</dbReference>
<evidence type="ECO:0000313" key="2">
    <source>
        <dbReference type="Proteomes" id="UP000186096"/>
    </source>
</evidence>
<accession>A0A1N7CB51</accession>
<organism evidence="1 2">
    <name type="scientific">Microbispora rosea</name>
    <dbReference type="NCBI Taxonomy" id="58117"/>
    <lineage>
        <taxon>Bacteria</taxon>
        <taxon>Bacillati</taxon>
        <taxon>Actinomycetota</taxon>
        <taxon>Actinomycetes</taxon>
        <taxon>Streptosporangiales</taxon>
        <taxon>Streptosporangiaceae</taxon>
        <taxon>Microbispora</taxon>
    </lineage>
</organism>
<gene>
    <name evidence="1" type="ORF">SAMN05421833_111162</name>
</gene>
<sequence>MRGAYASTVISADAGDVWAFLREFGNLHEWLPGVSTCEIEDGAPLAPGVVRRVDGAGGVFRERLLTLDDEERTLTYAIIESPLPMRDYHATCRAAPVTDSGQTFVEWYASFAADDPEKIAKILTRGVFVPGLESLRKRFG</sequence>
<keyword evidence="2" id="KW-1185">Reference proteome</keyword>
<dbReference type="EMBL" id="FTNI01000011">
    <property type="protein sequence ID" value="SIR60733.1"/>
    <property type="molecule type" value="Genomic_DNA"/>
</dbReference>